<dbReference type="GO" id="GO:0030553">
    <property type="term" value="F:cGMP binding"/>
    <property type="evidence" value="ECO:0007669"/>
    <property type="project" value="UniProtKB-KW"/>
</dbReference>
<reference evidence="21" key="1">
    <citation type="submission" date="2022-11" db="UniProtKB">
        <authorList>
            <consortium name="EnsemblMetazoa"/>
        </authorList>
    </citation>
    <scope>IDENTIFICATION</scope>
</reference>
<feature type="domain" description="Protein kinase" evidence="18">
    <location>
        <begin position="480"/>
        <end position="738"/>
    </location>
</feature>
<dbReference type="PROSITE" id="PS50011">
    <property type="entry name" value="PROTEIN_KINASE_DOM"/>
    <property type="match status" value="1"/>
</dbReference>
<feature type="domain" description="AGC-kinase C-terminal" evidence="20">
    <location>
        <begin position="739"/>
        <end position="789"/>
    </location>
</feature>
<keyword evidence="8 13" id="KW-0418">Kinase</keyword>
<comment type="cofactor">
    <cofactor evidence="1">
        <name>Mg(2+)</name>
        <dbReference type="ChEBI" id="CHEBI:18420"/>
    </cofactor>
</comment>
<evidence type="ECO:0000256" key="11">
    <source>
        <dbReference type="ARBA" id="ARBA00047298"/>
    </source>
</evidence>
<feature type="compositionally biased region" description="Low complexity" evidence="17">
    <location>
        <begin position="7"/>
        <end position="22"/>
    </location>
</feature>
<dbReference type="PANTHER" id="PTHR24353:SF147">
    <property type="entry name" value="CGMP-DEPENDENT SERINE_THREONIN PROTEIN KINASE-RELATED"/>
    <property type="match status" value="1"/>
</dbReference>
<dbReference type="Proteomes" id="UP000887568">
    <property type="component" value="Unplaced"/>
</dbReference>
<dbReference type="SUPFAM" id="SSF51206">
    <property type="entry name" value="cAMP-binding domain-like"/>
    <property type="match status" value="2"/>
</dbReference>
<evidence type="ECO:0000256" key="9">
    <source>
        <dbReference type="ARBA" id="ARBA00022840"/>
    </source>
</evidence>
<dbReference type="PRINTS" id="PR00104">
    <property type="entry name" value="CGMPKINASE"/>
</dbReference>
<keyword evidence="10 13" id="KW-0142">cGMP-binding</keyword>
<dbReference type="SMART" id="SM00100">
    <property type="entry name" value="cNMP"/>
    <property type="match status" value="2"/>
</dbReference>
<dbReference type="PROSITE" id="PS00889">
    <property type="entry name" value="CNMP_BINDING_2"/>
    <property type="match status" value="2"/>
</dbReference>
<comment type="similarity">
    <text evidence="2 13">Belongs to the protein kinase superfamily. AGC Ser/Thr protein kinase family. cGMP subfamily.</text>
</comment>
<dbReference type="InterPro" id="IPR008271">
    <property type="entry name" value="Ser/Thr_kinase_AS"/>
</dbReference>
<dbReference type="RefSeq" id="XP_038061878.1">
    <property type="nucleotide sequence ID" value="XM_038205950.1"/>
</dbReference>
<dbReference type="SMART" id="SM00220">
    <property type="entry name" value="S_TKc"/>
    <property type="match status" value="1"/>
</dbReference>
<proteinExistence type="inferred from homology"/>
<keyword evidence="6 13" id="KW-0808">Transferase</keyword>
<dbReference type="PROSITE" id="PS00108">
    <property type="entry name" value="PROTEIN_KINASE_ST"/>
    <property type="match status" value="1"/>
</dbReference>
<name>A0A914ADR6_PATMI</name>
<dbReference type="PIRSF" id="PIRSF000559">
    <property type="entry name" value="cGMP-dep_kinase"/>
    <property type="match status" value="1"/>
</dbReference>
<feature type="region of interest" description="Disordered" evidence="17">
    <location>
        <begin position="1"/>
        <end position="63"/>
    </location>
</feature>
<evidence type="ECO:0000259" key="19">
    <source>
        <dbReference type="PROSITE" id="PS50042"/>
    </source>
</evidence>
<evidence type="ECO:0000256" key="16">
    <source>
        <dbReference type="PROSITE-ProRule" id="PRU10141"/>
    </source>
</evidence>
<dbReference type="SUPFAM" id="SSF56112">
    <property type="entry name" value="Protein kinase-like (PK-like)"/>
    <property type="match status" value="1"/>
</dbReference>
<dbReference type="FunFam" id="2.60.120.10:FF:000072">
    <property type="entry name" value="cGMP-dependent protein kinase"/>
    <property type="match status" value="1"/>
</dbReference>
<dbReference type="PANTHER" id="PTHR24353">
    <property type="entry name" value="CYCLIC NUCLEOTIDE-DEPENDENT PROTEIN KINASE"/>
    <property type="match status" value="1"/>
</dbReference>
<dbReference type="PROSITE" id="PS50042">
    <property type="entry name" value="CNMP_BINDING_3"/>
    <property type="match status" value="2"/>
</dbReference>
<keyword evidence="5 13" id="KW-0140">cGMP</keyword>
<dbReference type="EC" id="2.7.11.12" evidence="3 13"/>
<evidence type="ECO:0000256" key="8">
    <source>
        <dbReference type="ARBA" id="ARBA00022777"/>
    </source>
</evidence>
<keyword evidence="4 13" id="KW-0723">Serine/threonine-protein kinase</keyword>
<evidence type="ECO:0000313" key="21">
    <source>
        <dbReference type="EnsemblMetazoa" id="XP_038061878.1"/>
    </source>
</evidence>
<dbReference type="InterPro" id="IPR018490">
    <property type="entry name" value="cNMP-bd_dom_sf"/>
</dbReference>
<evidence type="ECO:0000259" key="20">
    <source>
        <dbReference type="PROSITE" id="PS51285"/>
    </source>
</evidence>
<feature type="binding site" evidence="15">
    <location>
        <begin position="486"/>
        <end position="494"/>
    </location>
    <ligand>
        <name>ATP</name>
        <dbReference type="ChEBI" id="CHEBI:30616"/>
    </ligand>
</feature>
<organism evidence="21 22">
    <name type="scientific">Patiria miniata</name>
    <name type="common">Bat star</name>
    <name type="synonym">Asterina miniata</name>
    <dbReference type="NCBI Taxonomy" id="46514"/>
    <lineage>
        <taxon>Eukaryota</taxon>
        <taxon>Metazoa</taxon>
        <taxon>Echinodermata</taxon>
        <taxon>Eleutherozoa</taxon>
        <taxon>Asterozoa</taxon>
        <taxon>Asteroidea</taxon>
        <taxon>Valvatacea</taxon>
        <taxon>Valvatida</taxon>
        <taxon>Asterinidae</taxon>
        <taxon>Patiria</taxon>
    </lineage>
</organism>
<dbReference type="Pfam" id="PF00069">
    <property type="entry name" value="Pkinase"/>
    <property type="match status" value="1"/>
</dbReference>
<keyword evidence="7 13" id="KW-0547">Nucleotide-binding</keyword>
<accession>A0A914ADR6</accession>
<dbReference type="OMA" id="CDLNEPP"/>
<dbReference type="GO" id="GO:0005524">
    <property type="term" value="F:ATP binding"/>
    <property type="evidence" value="ECO:0007669"/>
    <property type="project" value="UniProtKB-UniRule"/>
</dbReference>
<dbReference type="InterPro" id="IPR017441">
    <property type="entry name" value="Protein_kinase_ATP_BS"/>
</dbReference>
<dbReference type="InterPro" id="IPR000961">
    <property type="entry name" value="AGC-kinase_C"/>
</dbReference>
<evidence type="ECO:0000256" key="12">
    <source>
        <dbReference type="ARBA" id="ARBA00047462"/>
    </source>
</evidence>
<evidence type="ECO:0000256" key="17">
    <source>
        <dbReference type="SAM" id="MobiDB-lite"/>
    </source>
</evidence>
<feature type="region of interest" description="Disordered" evidence="17">
    <location>
        <begin position="138"/>
        <end position="164"/>
    </location>
</feature>
<dbReference type="PROSITE" id="PS00888">
    <property type="entry name" value="CNMP_BINDING_1"/>
    <property type="match status" value="1"/>
</dbReference>
<feature type="active site" description="Proton acceptor" evidence="14">
    <location>
        <position position="603"/>
    </location>
</feature>
<evidence type="ECO:0000256" key="3">
    <source>
        <dbReference type="ARBA" id="ARBA00012428"/>
    </source>
</evidence>
<dbReference type="SMART" id="SM00133">
    <property type="entry name" value="S_TK_X"/>
    <property type="match status" value="1"/>
</dbReference>
<dbReference type="GO" id="GO:0005737">
    <property type="term" value="C:cytoplasm"/>
    <property type="evidence" value="ECO:0007669"/>
    <property type="project" value="UniProtKB-ARBA"/>
</dbReference>
<dbReference type="Gene3D" id="1.10.510.10">
    <property type="entry name" value="Transferase(Phosphotransferase) domain 1"/>
    <property type="match status" value="1"/>
</dbReference>
<feature type="region of interest" description="Disordered" evidence="17">
    <location>
        <begin position="437"/>
        <end position="467"/>
    </location>
</feature>
<dbReference type="Pfam" id="PF00027">
    <property type="entry name" value="cNMP_binding"/>
    <property type="match status" value="2"/>
</dbReference>
<evidence type="ECO:0000256" key="13">
    <source>
        <dbReference type="PIRNR" id="PIRNR000559"/>
    </source>
</evidence>
<dbReference type="FunFam" id="2.60.120.10:FF:000064">
    <property type="entry name" value="cGMP-dependent protein kinase, isozyme"/>
    <property type="match status" value="1"/>
</dbReference>
<dbReference type="AlphaFoldDB" id="A0A914ADR6"/>
<dbReference type="Gene3D" id="2.60.120.10">
    <property type="entry name" value="Jelly Rolls"/>
    <property type="match status" value="2"/>
</dbReference>
<dbReference type="InterPro" id="IPR002374">
    <property type="entry name" value="cGMP_dep_kinase"/>
</dbReference>
<evidence type="ECO:0000313" key="22">
    <source>
        <dbReference type="Proteomes" id="UP000887568"/>
    </source>
</evidence>
<evidence type="ECO:0000256" key="1">
    <source>
        <dbReference type="ARBA" id="ARBA00001946"/>
    </source>
</evidence>
<dbReference type="InterPro" id="IPR018488">
    <property type="entry name" value="cNMP-bd_CS"/>
</dbReference>
<feature type="domain" description="Cyclic nucleotide-binding" evidence="19">
    <location>
        <begin position="195"/>
        <end position="310"/>
    </location>
</feature>
<evidence type="ECO:0000256" key="6">
    <source>
        <dbReference type="ARBA" id="ARBA00022679"/>
    </source>
</evidence>
<dbReference type="EnsemblMetazoa" id="XM_038205950.1">
    <property type="protein sequence ID" value="XP_038061878.1"/>
    <property type="gene ID" value="LOC119732433"/>
</dbReference>
<dbReference type="PROSITE" id="PS00107">
    <property type="entry name" value="PROTEIN_KINASE_ATP"/>
    <property type="match status" value="1"/>
</dbReference>
<dbReference type="GO" id="GO:0004692">
    <property type="term" value="F:cGMP-dependent protein kinase activity"/>
    <property type="evidence" value="ECO:0007669"/>
    <property type="project" value="UniProtKB-EC"/>
</dbReference>
<evidence type="ECO:0000256" key="14">
    <source>
        <dbReference type="PIRSR" id="PIRSR000559-1"/>
    </source>
</evidence>
<evidence type="ECO:0000259" key="18">
    <source>
        <dbReference type="PROSITE" id="PS50011"/>
    </source>
</evidence>
<dbReference type="Gene3D" id="3.30.200.20">
    <property type="entry name" value="Phosphorylase Kinase, domain 1"/>
    <property type="match status" value="1"/>
</dbReference>
<dbReference type="CDD" id="cd00038">
    <property type="entry name" value="CAP_ED"/>
    <property type="match status" value="2"/>
</dbReference>
<comment type="catalytic activity">
    <reaction evidence="11 13">
        <text>L-threonyl-[protein] + ATP = O-phospho-L-threonyl-[protein] + ADP + H(+)</text>
        <dbReference type="Rhea" id="RHEA:46608"/>
        <dbReference type="Rhea" id="RHEA-COMP:11060"/>
        <dbReference type="Rhea" id="RHEA-COMP:11605"/>
        <dbReference type="ChEBI" id="CHEBI:15378"/>
        <dbReference type="ChEBI" id="CHEBI:30013"/>
        <dbReference type="ChEBI" id="CHEBI:30616"/>
        <dbReference type="ChEBI" id="CHEBI:61977"/>
        <dbReference type="ChEBI" id="CHEBI:456216"/>
        <dbReference type="EC" id="2.7.11.12"/>
    </reaction>
</comment>
<keyword evidence="9 13" id="KW-0067">ATP-binding</keyword>
<dbReference type="InterPro" id="IPR035014">
    <property type="entry name" value="STKc_cGK"/>
</dbReference>
<comment type="catalytic activity">
    <reaction evidence="12">
        <text>L-seryl-[protein] + ATP = O-phospho-L-seryl-[protein] + ADP + H(+)</text>
        <dbReference type="Rhea" id="RHEA:17989"/>
        <dbReference type="Rhea" id="RHEA-COMP:9863"/>
        <dbReference type="Rhea" id="RHEA-COMP:11604"/>
        <dbReference type="ChEBI" id="CHEBI:15378"/>
        <dbReference type="ChEBI" id="CHEBI:29999"/>
        <dbReference type="ChEBI" id="CHEBI:30616"/>
        <dbReference type="ChEBI" id="CHEBI:83421"/>
        <dbReference type="ChEBI" id="CHEBI:456216"/>
        <dbReference type="EC" id="2.7.11.12"/>
    </reaction>
</comment>
<evidence type="ECO:0000256" key="5">
    <source>
        <dbReference type="ARBA" id="ARBA00022535"/>
    </source>
</evidence>
<dbReference type="InterPro" id="IPR014710">
    <property type="entry name" value="RmlC-like_jellyroll"/>
</dbReference>
<dbReference type="InterPro" id="IPR000719">
    <property type="entry name" value="Prot_kinase_dom"/>
</dbReference>
<feature type="compositionally biased region" description="Gly residues" evidence="17">
    <location>
        <begin position="28"/>
        <end position="38"/>
    </location>
</feature>
<dbReference type="PROSITE" id="PS51285">
    <property type="entry name" value="AGC_KINASE_CTER"/>
    <property type="match status" value="1"/>
</dbReference>
<evidence type="ECO:0000256" key="2">
    <source>
        <dbReference type="ARBA" id="ARBA00006352"/>
    </source>
</evidence>
<evidence type="ECO:0000256" key="15">
    <source>
        <dbReference type="PIRSR" id="PIRSR000559-2"/>
    </source>
</evidence>
<keyword evidence="22" id="KW-1185">Reference proteome</keyword>
<evidence type="ECO:0000256" key="10">
    <source>
        <dbReference type="ARBA" id="ARBA00022992"/>
    </source>
</evidence>
<feature type="binding site" evidence="15 16">
    <location>
        <position position="509"/>
    </location>
    <ligand>
        <name>ATP</name>
        <dbReference type="ChEBI" id="CHEBI:30616"/>
    </ligand>
</feature>
<sequence>MSPPSEAKPAVAKKPAARGGAAQSPSATGGGRTMGNGAGSQSRASPGAAGRSQNGKGKEDTEVLKLRAKVAQLTLDIRDKDADLESVRKEMRSRDELMKERDQEIGKLREEVHKLRSVLQQRTLQDVVRPDILSTIQEERGMAGGNKDRNKKQGVSGESGIQNNVSSAADNTLQRYEKDFNSRQLIKSAILNNDFTKNFDATQVKEIVECMYPMEYKAGQLVIREGDAGAHFYVAGDGNLEVSKADKVLGKMGRGKVFGELAILYNCTRTATVTAVTDAKIWAIDRTVFQVIMMKTAMQRHDEHLQFLKSVQIMKALSASNLFKLAESLEVDFFLEGEYIVREGTRGDTFYIISKGSVRITQSVTGQDEPQEVRQLVKGDYFGEKALLSEDVRTANVIAGTEGCEVLVMDRIVFNELIGNLQELQNKDYGDQERGAARYRNSQGGPDNNSNITKSSNSSEPDTQRQSLKDKFSNIELDDLDIIATLGIGGFGRVELVGVAGDKRTFALKCLKKYHIVETRQQEHIYSEKKIMMNANCPFIAKLYKTFRDSKYVYMLMEVCLGGELWTILRDRGSFDDHTARFCIACVIEAFSYLHSKGIVYRDLKPENLLLDSKGNVKMVDFGFAKHIGFGRKTWTFCGTPEYVAPEIILNKGHDYAADYWSLGILIFELLTGNPPFTSADPMKTYNIILKGIDIVEFPKKVSRHASALIKKLCRDNPAERIGYQKNGILDIKKHKWFQGFDWEGLQKQKIVPPITPKVHSTDDASNFDSYGKDLEIPPDELTGWDDSF</sequence>
<evidence type="ECO:0000256" key="7">
    <source>
        <dbReference type="ARBA" id="ARBA00022741"/>
    </source>
</evidence>
<feature type="compositionally biased region" description="Low complexity" evidence="17">
    <location>
        <begin position="448"/>
        <end position="459"/>
    </location>
</feature>
<protein>
    <recommendedName>
        <fullName evidence="3 13">cGMP-dependent protein kinase</fullName>
        <ecNumber evidence="3 13">2.7.11.12</ecNumber>
    </recommendedName>
</protein>
<dbReference type="GeneID" id="119732433"/>
<evidence type="ECO:0000256" key="4">
    <source>
        <dbReference type="ARBA" id="ARBA00022527"/>
    </source>
</evidence>
<dbReference type="CDD" id="cd05572">
    <property type="entry name" value="STKc_cGK"/>
    <property type="match status" value="1"/>
</dbReference>
<dbReference type="FunFam" id="1.10.510.10:FF:000096">
    <property type="entry name" value="cGMP-dependent protein kinase"/>
    <property type="match status" value="1"/>
</dbReference>
<dbReference type="InterPro" id="IPR000595">
    <property type="entry name" value="cNMP-bd_dom"/>
</dbReference>
<dbReference type="OrthoDB" id="63267at2759"/>
<feature type="domain" description="Cyclic nucleotide-binding" evidence="19">
    <location>
        <begin position="313"/>
        <end position="435"/>
    </location>
</feature>
<dbReference type="InterPro" id="IPR011009">
    <property type="entry name" value="Kinase-like_dom_sf"/>
</dbReference>